<dbReference type="SUPFAM" id="SSF63829">
    <property type="entry name" value="Calcium-dependent phosphotriesterase"/>
    <property type="match status" value="3"/>
</dbReference>
<accession>A0A069RD46</accession>
<dbReference type="Pfam" id="PF07494">
    <property type="entry name" value="Reg_prop"/>
    <property type="match status" value="2"/>
</dbReference>
<dbReference type="InterPro" id="IPR015943">
    <property type="entry name" value="WD40/YVTN_repeat-like_dom_sf"/>
</dbReference>
<comment type="caution">
    <text evidence="5">The sequence shown here is derived from an EMBL/GenBank/DDBJ whole genome shotgun (WGS) entry which is preliminary data.</text>
</comment>
<gene>
    <name evidence="5" type="ORF">CLIT_12c00290</name>
</gene>
<dbReference type="Proteomes" id="UP000027946">
    <property type="component" value="Unassembled WGS sequence"/>
</dbReference>
<name>A0A069RD46_PEPLI</name>
<dbReference type="InterPro" id="IPR032812">
    <property type="entry name" value="SbsA_Ig"/>
</dbReference>
<dbReference type="PANTHER" id="PTHR43547">
    <property type="entry name" value="TWO-COMPONENT HISTIDINE KINASE"/>
    <property type="match status" value="1"/>
</dbReference>
<feature type="chain" id="PRO_5039229019" description="SbsA Ig-like domain-containing protein" evidence="3">
    <location>
        <begin position="25"/>
        <end position="768"/>
    </location>
</feature>
<feature type="domain" description="SbsA Ig-like" evidence="4">
    <location>
        <begin position="683"/>
        <end position="767"/>
    </location>
</feature>
<evidence type="ECO:0000313" key="6">
    <source>
        <dbReference type="Proteomes" id="UP000027946"/>
    </source>
</evidence>
<dbReference type="STRING" id="1121324.CLIT_12c00290"/>
<dbReference type="InterPro" id="IPR011110">
    <property type="entry name" value="Reg_prop"/>
</dbReference>
<dbReference type="EMBL" id="JJMM01000012">
    <property type="protein sequence ID" value="KDR94961.1"/>
    <property type="molecule type" value="Genomic_DNA"/>
</dbReference>
<dbReference type="GO" id="GO:0000155">
    <property type="term" value="F:phosphorelay sensor kinase activity"/>
    <property type="evidence" value="ECO:0007669"/>
    <property type="project" value="TreeGrafter"/>
</dbReference>
<evidence type="ECO:0000256" key="2">
    <source>
        <dbReference type="ARBA" id="ARBA00022729"/>
    </source>
</evidence>
<dbReference type="Pfam" id="PF13205">
    <property type="entry name" value="Big_5"/>
    <property type="match status" value="1"/>
</dbReference>
<organism evidence="5 6">
    <name type="scientific">Peptoclostridium litorale DSM 5388</name>
    <dbReference type="NCBI Taxonomy" id="1121324"/>
    <lineage>
        <taxon>Bacteria</taxon>
        <taxon>Bacillati</taxon>
        <taxon>Bacillota</taxon>
        <taxon>Clostridia</taxon>
        <taxon>Peptostreptococcales</taxon>
        <taxon>Peptoclostridiaceae</taxon>
        <taxon>Peptoclostridium</taxon>
    </lineage>
</organism>
<proteinExistence type="predicted"/>
<dbReference type="PANTHER" id="PTHR43547:SF2">
    <property type="entry name" value="HYBRID SIGNAL TRANSDUCTION HISTIDINE KINASE C"/>
    <property type="match status" value="1"/>
</dbReference>
<dbReference type="OrthoDB" id="9813394at2"/>
<dbReference type="eggNOG" id="COG4257">
    <property type="taxonomic scope" value="Bacteria"/>
</dbReference>
<evidence type="ECO:0000256" key="1">
    <source>
        <dbReference type="ARBA" id="ARBA00022553"/>
    </source>
</evidence>
<evidence type="ECO:0000313" key="5">
    <source>
        <dbReference type="EMBL" id="KDR94961.1"/>
    </source>
</evidence>
<dbReference type="RefSeq" id="WP_038265659.1">
    <property type="nucleotide sequence ID" value="NZ_FSRH01000018.1"/>
</dbReference>
<keyword evidence="1" id="KW-0597">Phosphoprotein</keyword>
<keyword evidence="6" id="KW-1185">Reference proteome</keyword>
<reference evidence="5 6" key="1">
    <citation type="submission" date="2014-03" db="EMBL/GenBank/DDBJ databases">
        <title>Genome sequence of Clostridium litorale W6, DSM 5388.</title>
        <authorList>
            <person name="Poehlein A."/>
            <person name="Jagirdar A."/>
            <person name="Khonsari B."/>
            <person name="Chibani C.M."/>
            <person name="Gutierrez Gutierrez D.A."/>
            <person name="Davydova E."/>
            <person name="Alghaithi H.S."/>
            <person name="Nair K.P."/>
            <person name="Dhamotharan K."/>
            <person name="Chandran L."/>
            <person name="G W."/>
            <person name="Daniel R."/>
        </authorList>
    </citation>
    <scope>NUCLEOTIDE SEQUENCE [LARGE SCALE GENOMIC DNA]</scope>
    <source>
        <strain evidence="5 6">W6</strain>
    </source>
</reference>
<keyword evidence="2 3" id="KW-0732">Signal</keyword>
<evidence type="ECO:0000256" key="3">
    <source>
        <dbReference type="SAM" id="SignalP"/>
    </source>
</evidence>
<protein>
    <recommendedName>
        <fullName evidence="4">SbsA Ig-like domain-containing protein</fullName>
    </recommendedName>
</protein>
<dbReference type="AlphaFoldDB" id="A0A069RD46"/>
<evidence type="ECO:0000259" key="4">
    <source>
        <dbReference type="Pfam" id="PF13205"/>
    </source>
</evidence>
<feature type="signal peptide" evidence="3">
    <location>
        <begin position="1"/>
        <end position="24"/>
    </location>
</feature>
<dbReference type="Gene3D" id="2.130.10.10">
    <property type="entry name" value="YVTN repeat-like/Quinoprotein amine dehydrogenase"/>
    <property type="match status" value="3"/>
</dbReference>
<sequence>MIRKLFLTLFAAAVLYLFSFSSFAEEWSSIETDGIPYLNPEGIYFDNDGGRWITGQSKEKGSVFFWSEDGSHEYYDSAYTRGNIKNDAQVKDMLFDEKGSMWFATWGDGLKIKKSDGTWLSFNQNDDYDKYIMSDEVIQILDAGAEGKWILTYAGAYLVSNDYEVVSGKSHILSDLHPASIFRDSSGYLWIGTEYGILTDSNSENGYLDYVSNIYSGSNVPPADYSHAFSSIAQDADGNIWFGSSNYGIDGIYKLSAGGQWSKYTDSDPSVPSVSVTDMEYDSENDVIWVSTYHGDLIKVSSGSIQSYSGESLGISGDSIHSLRLDSDNGLWLICDDFMSSIYEITDFTAGLSSKYNINSTSNSLVSYRIHDMKIDKSGGLWVAGDDGVSRRTPDGEWIQYKNLGPFQAGGITADSNNIVYIIMWKGEVKAYDVQNEKWIDIVQPPVEIFAAYGAYTDSKDGKWFYTGDGVYYLSPDNGSWEIYSYESTGGAIPDNIISCAYEDSIGNIWIGTRNGAAVMSIDGSWKGFSSGDSGFMGGEVNSFVESDSGILYASGSYGVQKYSQSGWTNVGYSDFPGGLALKMENGDIWSGTTLLKKNGEKIKYDSDSTGGVIPESSYLGGILKSSDYDQYGDVYFAYMYDGIKVVSGIQWDSSQIGDTPVDESKYSLWNSQSTPAVSTGYIWSIALSGEADKSTVNSSNIFVCKNGSSVKHDVSVALNTSDPSTIEIRPVSPYQPSSDYVIYIGDSIKSSNGKSLLEAIRFEFKTN</sequence>